<dbReference type="InterPro" id="IPR011527">
    <property type="entry name" value="ABC1_TM_dom"/>
</dbReference>
<protein>
    <submittedName>
        <fullName evidence="12">ABC-type siderophore (Cyclic peptide) export system protein</fullName>
        <ecNumber evidence="12">3.6.3.-</ecNumber>
    </submittedName>
</protein>
<dbReference type="GO" id="GO:0043190">
    <property type="term" value="C:ATP-binding cassette (ABC) transporter complex"/>
    <property type="evidence" value="ECO:0007669"/>
    <property type="project" value="TreeGrafter"/>
</dbReference>
<dbReference type="Pfam" id="PF00005">
    <property type="entry name" value="ABC_tran"/>
    <property type="match status" value="1"/>
</dbReference>
<comment type="subcellular location">
    <subcellularLocation>
        <location evidence="1">Cell membrane</location>
        <topology evidence="1">Multi-pass membrane protein</topology>
    </subcellularLocation>
</comment>
<feature type="domain" description="ABC transmembrane type-1" evidence="11">
    <location>
        <begin position="12"/>
        <end position="255"/>
    </location>
</feature>
<evidence type="ECO:0000256" key="2">
    <source>
        <dbReference type="ARBA" id="ARBA00022448"/>
    </source>
</evidence>
<reference evidence="12 13" key="1">
    <citation type="submission" date="2010-04" db="EMBL/GenBank/DDBJ databases">
        <title>The genome of Herbaspirillum seropedicae SmR1, an endophytic, nitrogen-fixing, plant-growth promoting beta-Proteobacteria.</title>
        <authorList>
            <person name="Pedrosa F.O."/>
            <person name="Monteiro R.A."/>
            <person name="Wassem R."/>
            <person name="Cruz L.M."/>
            <person name="Ayub R.A."/>
            <person name="Colauto N.B."/>
            <person name="Fernandez M.A."/>
            <person name="Fungaro M.H.P."/>
            <person name="Grisard E.C."/>
            <person name="Hungria M."/>
            <person name="Madeira H.M.F."/>
            <person name="Nodari R.O."/>
            <person name="Osaku C.A."/>
            <person name="Petzl-Erler M.L."/>
            <person name="Terenzi H."/>
            <person name="Vieira L.G.E."/>
            <person name="Almeida M.I.M."/>
            <person name="Alves L.R."/>
            <person name="Arantes O.M.N."/>
            <person name="Balsanelli E."/>
            <person name="Barcellos F.G."/>
            <person name="Baura V.A."/>
            <person name="Binde D.R."/>
            <person name="Campo R.J."/>
            <person name="Chubatsu L.S."/>
            <person name="Chueire L.M.O."/>
            <person name="Ciferri R.R."/>
            <person name="Correa L.C."/>
            <person name="da Conceicao Silva J.L."/>
            <person name="Dabul A.N.G."/>
            <person name="Dambros B.P."/>
            <person name="Faoro H."/>
            <person name="Favetti A."/>
            <person name="Friedermann G."/>
            <person name="Furlaneto M.C."/>
            <person name="Gasques L.S."/>
            <person name="Gimenes C.C.T."/>
            <person name="Gioppo N.M.R."/>
            <person name="Glienke-Blanco C."/>
            <person name="Godoy L.P."/>
            <person name="Guerra M.P."/>
            <person name="Karp S."/>
            <person name="Kava-Cordeiro V."/>
            <person name="Margarido V.P."/>
            <person name="Mathioni S.M."/>
            <person name="Menck-Soares M.A."/>
            <person name="Murace N.K."/>
            <person name="Nicolas M.F."/>
            <person name="Oliveira C.E.C."/>
            <person name="Pagnan N.A.B."/>
            <person name="Pamphile J.A."/>
            <person name="Patussi E.V."/>
            <person name="Pereira L.F.P."/>
            <person name="Pereira-Ferrari L."/>
            <person name="Pinto F.G.S."/>
            <person name="Precoma C."/>
            <person name="Prioli A.J."/>
            <person name="Prioli S.M.A.P."/>
            <person name="Raittz R.T."/>
            <person name="Ramos H.J.O."/>
            <person name="Ribeiro E.M.S.F."/>
            <person name="Rigo L.U."/>
            <person name="Rocha C.L.M.S.C."/>
            <person name="Rocha S.N."/>
            <person name="Santos K."/>
            <person name="Satori D."/>
            <person name="Silva A.G."/>
            <person name="Simao R.C.G."/>
            <person name="Soares M.A.M."/>
            <person name="Souza E.M."/>
            <person name="Steffens M.B.R."/>
            <person name="Steindel M."/>
            <person name="Tadra-Sfeir M.Z."/>
            <person name="Takahashi E.K."/>
            <person name="Torres R.A."/>
            <person name="Valle J.S."/>
            <person name="Vernal J.I."/>
            <person name="Vilas-Boas L.A."/>
            <person name="Watanabe M.A.E."/>
            <person name="Weiss V.A."/>
            <person name="Yates M.A."/>
            <person name="Souza E.M."/>
        </authorList>
    </citation>
    <scope>NUCLEOTIDE SEQUENCE [LARGE SCALE GENOMIC DNA]</scope>
    <source>
        <strain evidence="12 13">SmR1</strain>
    </source>
</reference>
<dbReference type="RefSeq" id="WP_013234327.1">
    <property type="nucleotide sequence ID" value="NC_014323.1"/>
</dbReference>
<evidence type="ECO:0000313" key="12">
    <source>
        <dbReference type="EMBL" id="ADJ63848.1"/>
    </source>
</evidence>
<dbReference type="SMART" id="SM00382">
    <property type="entry name" value="AAA"/>
    <property type="match status" value="1"/>
</dbReference>
<evidence type="ECO:0000259" key="11">
    <source>
        <dbReference type="PROSITE" id="PS50929"/>
    </source>
</evidence>
<feature type="transmembrane region" description="Helical" evidence="9">
    <location>
        <begin position="49"/>
        <end position="72"/>
    </location>
</feature>
<dbReference type="HOGENOM" id="CLU_023671_2_1_4"/>
<dbReference type="PROSITE" id="PS50929">
    <property type="entry name" value="ABC_TM1F"/>
    <property type="match status" value="1"/>
</dbReference>
<keyword evidence="8 9" id="KW-0472">Membrane</keyword>
<accession>D8IVA9</accession>
<keyword evidence="7 9" id="KW-1133">Transmembrane helix</keyword>
<evidence type="ECO:0000256" key="3">
    <source>
        <dbReference type="ARBA" id="ARBA00022475"/>
    </source>
</evidence>
<evidence type="ECO:0000256" key="4">
    <source>
        <dbReference type="ARBA" id="ARBA00022692"/>
    </source>
</evidence>
<evidence type="ECO:0000256" key="5">
    <source>
        <dbReference type="ARBA" id="ARBA00022741"/>
    </source>
</evidence>
<evidence type="ECO:0000256" key="9">
    <source>
        <dbReference type="SAM" id="Phobius"/>
    </source>
</evidence>
<dbReference type="GO" id="GO:0016887">
    <property type="term" value="F:ATP hydrolysis activity"/>
    <property type="evidence" value="ECO:0007669"/>
    <property type="project" value="InterPro"/>
</dbReference>
<evidence type="ECO:0000256" key="8">
    <source>
        <dbReference type="ARBA" id="ARBA00023136"/>
    </source>
</evidence>
<dbReference type="STRING" id="757424.Hsero_2349"/>
<evidence type="ECO:0000259" key="10">
    <source>
        <dbReference type="PROSITE" id="PS50893"/>
    </source>
</evidence>
<name>D8IVA9_HERSS</name>
<dbReference type="GO" id="GO:0015833">
    <property type="term" value="P:peptide transport"/>
    <property type="evidence" value="ECO:0007669"/>
    <property type="project" value="InterPro"/>
</dbReference>
<dbReference type="InterPro" id="IPR003439">
    <property type="entry name" value="ABC_transporter-like_ATP-bd"/>
</dbReference>
<dbReference type="GeneID" id="29394378"/>
<dbReference type="SUPFAM" id="SSF90123">
    <property type="entry name" value="ABC transporter transmembrane region"/>
    <property type="match status" value="1"/>
</dbReference>
<feature type="transmembrane region" description="Helical" evidence="9">
    <location>
        <begin position="148"/>
        <end position="167"/>
    </location>
</feature>
<dbReference type="Proteomes" id="UP000000329">
    <property type="component" value="Chromosome"/>
</dbReference>
<feature type="transmembrane region" description="Helical" evidence="9">
    <location>
        <begin position="265"/>
        <end position="283"/>
    </location>
</feature>
<feature type="transmembrane region" description="Helical" evidence="9">
    <location>
        <begin position="227"/>
        <end position="253"/>
    </location>
</feature>
<dbReference type="eggNOG" id="COG4615">
    <property type="taxonomic scope" value="Bacteria"/>
</dbReference>
<sequence length="560" mass="62185">MFKELIRQSRGLLAAATAASVARGVCSILMVTQITATLAATQAPGWQSTAALHFALTVLALWLAHMTCNILFERLAHGVHAQSRRFICERVLHADYARLEQVGAPAIQAALTEHSTNVSTFFVSFPAILTNAIVVSGCMIYMATLSAQVFACAVLVIGLGAAGYHLAHLRAIRHLRQASGEQDRLFSHFRSMLDGAKELRLNGRKRRLFGREVLGQSIDRVRHERSLGMAIFVAATSWGNFLIYAFIGLVLFVLVGDVPDRNRILTGYAVLFIYMITPLEILLMNAPRANLAKVSARRIDEVVQALDNGRPRAPAAALPQQHQPHQPAPELQRLQLSGVLHRYYHEQHDEFFTMGPIDLAFAPGEVVFLVGGNGSGKTTLAKLLAGLYRPGEGHILLNGRPVSWQPDVEGEGEARVPDEQYRQLFATVFSDFHLFESLLETGGAELDARGNELLAKLYLHHKVQIRDGAFTTRALSMGQRKRLALVVAVLEDRPFFIFDEWAADQDPVFKKVFYHEVLGQLRAAGKTVLVISHDDQYFHLADRMVRMDNGRVVFDGRWEG</sequence>
<keyword evidence="4 9" id="KW-0812">Transmembrane</keyword>
<keyword evidence="12" id="KW-0378">Hydrolase</keyword>
<dbReference type="KEGG" id="hse:Hsero_2349"/>
<dbReference type="InterPro" id="IPR036640">
    <property type="entry name" value="ABC1_TM_sf"/>
</dbReference>
<dbReference type="GO" id="GO:0005524">
    <property type="term" value="F:ATP binding"/>
    <property type="evidence" value="ECO:0007669"/>
    <property type="project" value="UniProtKB-KW"/>
</dbReference>
<proteinExistence type="predicted"/>
<dbReference type="InterPro" id="IPR027417">
    <property type="entry name" value="P-loop_NTPase"/>
</dbReference>
<evidence type="ECO:0000313" key="13">
    <source>
        <dbReference type="Proteomes" id="UP000000329"/>
    </source>
</evidence>
<keyword evidence="2" id="KW-0813">Transport</keyword>
<dbReference type="Gene3D" id="1.20.1560.10">
    <property type="entry name" value="ABC transporter type 1, transmembrane domain"/>
    <property type="match status" value="1"/>
</dbReference>
<organism evidence="12 13">
    <name type="scientific">Herbaspirillum seropedicae (strain SmR1)</name>
    <dbReference type="NCBI Taxonomy" id="757424"/>
    <lineage>
        <taxon>Bacteria</taxon>
        <taxon>Pseudomonadati</taxon>
        <taxon>Pseudomonadota</taxon>
        <taxon>Betaproteobacteria</taxon>
        <taxon>Burkholderiales</taxon>
        <taxon>Oxalobacteraceae</taxon>
        <taxon>Herbaspirillum</taxon>
    </lineage>
</organism>
<dbReference type="GO" id="GO:0140359">
    <property type="term" value="F:ABC-type transporter activity"/>
    <property type="evidence" value="ECO:0007669"/>
    <property type="project" value="InterPro"/>
</dbReference>
<dbReference type="OrthoDB" id="9760776at2"/>
<dbReference type="PANTHER" id="PTHR43553:SF11">
    <property type="entry name" value="ABC TRANSPORTER ATP-BINDING_PERMEASE PROTEIN YOJI"/>
    <property type="match status" value="1"/>
</dbReference>
<dbReference type="PANTHER" id="PTHR43553">
    <property type="entry name" value="HEAVY METAL TRANSPORTER"/>
    <property type="match status" value="1"/>
</dbReference>
<dbReference type="AlphaFoldDB" id="D8IVA9"/>
<dbReference type="GO" id="GO:1904680">
    <property type="term" value="F:peptide transmembrane transporter activity"/>
    <property type="evidence" value="ECO:0007669"/>
    <property type="project" value="InterPro"/>
</dbReference>
<evidence type="ECO:0000256" key="1">
    <source>
        <dbReference type="ARBA" id="ARBA00004651"/>
    </source>
</evidence>
<dbReference type="EMBL" id="CP002039">
    <property type="protein sequence ID" value="ADJ63848.1"/>
    <property type="molecule type" value="Genomic_DNA"/>
</dbReference>
<evidence type="ECO:0000256" key="7">
    <source>
        <dbReference type="ARBA" id="ARBA00022989"/>
    </source>
</evidence>
<keyword evidence="3" id="KW-1003">Cell membrane</keyword>
<keyword evidence="13" id="KW-1185">Reference proteome</keyword>
<dbReference type="EC" id="3.6.3.-" evidence="12"/>
<feature type="domain" description="ABC transporter" evidence="10">
    <location>
        <begin position="334"/>
        <end position="560"/>
    </location>
</feature>
<dbReference type="PROSITE" id="PS50893">
    <property type="entry name" value="ABC_TRANSPORTER_2"/>
    <property type="match status" value="1"/>
</dbReference>
<dbReference type="NCBIfam" id="TIGR01194">
    <property type="entry name" value="cyc_pep_trnsptr"/>
    <property type="match status" value="1"/>
</dbReference>
<evidence type="ECO:0000256" key="6">
    <source>
        <dbReference type="ARBA" id="ARBA00022840"/>
    </source>
</evidence>
<keyword evidence="5" id="KW-0547">Nucleotide-binding</keyword>
<gene>
    <name evidence="12" type="primary">pvdE</name>
    <name evidence="12" type="ordered locus">Hsero_2349</name>
</gene>
<keyword evidence="6" id="KW-0067">ATP-binding</keyword>
<dbReference type="Gene3D" id="3.40.50.300">
    <property type="entry name" value="P-loop containing nucleotide triphosphate hydrolases"/>
    <property type="match status" value="1"/>
</dbReference>
<dbReference type="InterPro" id="IPR005898">
    <property type="entry name" value="Cyc_pep_transpt_SyrD/YojI"/>
</dbReference>
<dbReference type="InterPro" id="IPR003593">
    <property type="entry name" value="AAA+_ATPase"/>
</dbReference>
<feature type="transmembrane region" description="Helical" evidence="9">
    <location>
        <begin position="121"/>
        <end position="142"/>
    </location>
</feature>
<dbReference type="SUPFAM" id="SSF52540">
    <property type="entry name" value="P-loop containing nucleoside triphosphate hydrolases"/>
    <property type="match status" value="1"/>
</dbReference>
<dbReference type="InterPro" id="IPR050095">
    <property type="entry name" value="ECF_ABC_transporter_ATP-bd"/>
</dbReference>